<name>A0A2K5APH0_9ARCH</name>
<evidence type="ECO:0000256" key="5">
    <source>
        <dbReference type="ARBA" id="ARBA00022958"/>
    </source>
</evidence>
<keyword evidence="4" id="KW-0460">Magnesium</keyword>
<dbReference type="EMBL" id="LT981265">
    <property type="protein sequence ID" value="SPC33536.1"/>
    <property type="molecule type" value="Genomic_DNA"/>
</dbReference>
<dbReference type="NCBIfam" id="TIGR01916">
    <property type="entry name" value="F420_cofE"/>
    <property type="match status" value="1"/>
</dbReference>
<reference evidence="10" key="1">
    <citation type="submission" date="2018-01" db="EMBL/GenBank/DDBJ databases">
        <authorList>
            <person name="Kerou L M."/>
        </authorList>
    </citation>
    <scope>NUCLEOTIDE SEQUENCE [LARGE SCALE GENOMIC DNA]</scope>
    <source>
        <strain evidence="10">SCU2</strain>
    </source>
</reference>
<proteinExistence type="predicted"/>
<dbReference type="KEGG" id="ncv:NCAV_0342"/>
<keyword evidence="3" id="KW-0547">Nucleotide-binding</keyword>
<dbReference type="Gene3D" id="3.30.1330.100">
    <property type="entry name" value="CofE-like"/>
    <property type="match status" value="1"/>
</dbReference>
<evidence type="ECO:0000313" key="10">
    <source>
        <dbReference type="Proteomes" id="UP000236248"/>
    </source>
</evidence>
<keyword evidence="1 9" id="KW-0436">Ligase</keyword>
<dbReference type="Pfam" id="PF01996">
    <property type="entry name" value="F420_ligase"/>
    <property type="match status" value="1"/>
</dbReference>
<dbReference type="GO" id="GO:0005525">
    <property type="term" value="F:GTP binding"/>
    <property type="evidence" value="ECO:0007669"/>
    <property type="project" value="UniProtKB-KW"/>
</dbReference>
<dbReference type="PANTHER" id="PTHR47917:SF2">
    <property type="entry name" value="COENZYME F420:L-GLUTAMATE LIGASE-LIKE DOMAIN-CONTAINING PROTEIN"/>
    <property type="match status" value="1"/>
</dbReference>
<dbReference type="SUPFAM" id="SSF144010">
    <property type="entry name" value="CofE-like"/>
    <property type="match status" value="1"/>
</dbReference>
<sequence>MKVIGIRVKPRHERFDLFKVMVDSIRACNEHVEDDDIIVVSSKFAAMSQGRVIDMNSVVPAKDAYAISSMHNMDARMAELVLREADHIFSGVPGFLLTVKDGMLAPNAGIDRSNVMHGLSILYPVDAFRVADMLRDKFLIHEGRRVGIVIADSRLMPTRIGTSGVALAVSGFEPVKDRRGSKDLFGNVMRVTLHAIADCIASAANLVMGETDESTPVAIVRGLNVRMDQRSYDWSDLAIEYEQCIYVRGLSMHGSKLVS</sequence>
<evidence type="ECO:0000259" key="8">
    <source>
        <dbReference type="Pfam" id="PF01996"/>
    </source>
</evidence>
<evidence type="ECO:0000256" key="7">
    <source>
        <dbReference type="ARBA" id="ARBA00023211"/>
    </source>
</evidence>
<evidence type="ECO:0000256" key="4">
    <source>
        <dbReference type="ARBA" id="ARBA00022842"/>
    </source>
</evidence>
<dbReference type="EC" id="6.3.2.-" evidence="9"/>
<accession>A0A2K5APH0</accession>
<evidence type="ECO:0000313" key="9">
    <source>
        <dbReference type="EMBL" id="SPC33536.1"/>
    </source>
</evidence>
<evidence type="ECO:0000256" key="2">
    <source>
        <dbReference type="ARBA" id="ARBA00022723"/>
    </source>
</evidence>
<organism evidence="9 10">
    <name type="scientific">Candidatus Nitrosocaldus cavascurensis</name>
    <dbReference type="NCBI Taxonomy" id="2058097"/>
    <lineage>
        <taxon>Archaea</taxon>
        <taxon>Nitrososphaerota</taxon>
        <taxon>Nitrososphaeria</taxon>
        <taxon>Candidatus Nitrosocaldales</taxon>
        <taxon>Candidatus Nitrosocaldaceae</taxon>
        <taxon>Candidatus Nitrosocaldus</taxon>
    </lineage>
</organism>
<keyword evidence="7" id="KW-0464">Manganese</keyword>
<dbReference type="GO" id="GO:0052618">
    <property type="term" value="F:coenzyme F420-0:L-glutamate ligase activity"/>
    <property type="evidence" value="ECO:0007669"/>
    <property type="project" value="TreeGrafter"/>
</dbReference>
<keyword evidence="5" id="KW-0630">Potassium</keyword>
<dbReference type="GeneID" id="41594441"/>
<dbReference type="PANTHER" id="PTHR47917">
    <property type="match status" value="1"/>
</dbReference>
<dbReference type="Gene3D" id="3.90.1660.10">
    <property type="entry name" value="CofE-like domain"/>
    <property type="match status" value="1"/>
</dbReference>
<protein>
    <submittedName>
        <fullName evidence="9">F420-0:gamma-L-glutamate ligase</fullName>
        <ecNumber evidence="9">6.3.2.-</ecNumber>
    </submittedName>
</protein>
<feature type="domain" description="Coenzyme F420:L-glutamate ligase-like" evidence="8">
    <location>
        <begin position="7"/>
        <end position="222"/>
    </location>
</feature>
<evidence type="ECO:0000256" key="3">
    <source>
        <dbReference type="ARBA" id="ARBA00022741"/>
    </source>
</evidence>
<dbReference type="GO" id="GO:0046872">
    <property type="term" value="F:metal ion binding"/>
    <property type="evidence" value="ECO:0007669"/>
    <property type="project" value="UniProtKB-KW"/>
</dbReference>
<keyword evidence="6" id="KW-0342">GTP-binding</keyword>
<dbReference type="InterPro" id="IPR008225">
    <property type="entry name" value="F420-0_g-glutamyl_ligase"/>
</dbReference>
<keyword evidence="2" id="KW-0479">Metal-binding</keyword>
<dbReference type="InterPro" id="IPR002847">
    <property type="entry name" value="F420-0_gamma-glut_ligase-dom"/>
</dbReference>
<keyword evidence="10" id="KW-1185">Reference proteome</keyword>
<evidence type="ECO:0000256" key="6">
    <source>
        <dbReference type="ARBA" id="ARBA00023134"/>
    </source>
</evidence>
<gene>
    <name evidence="9" type="primary">cofE</name>
    <name evidence="9" type="ORF">NCAV_0342</name>
</gene>
<evidence type="ECO:0000256" key="1">
    <source>
        <dbReference type="ARBA" id="ARBA00022598"/>
    </source>
</evidence>
<dbReference type="Proteomes" id="UP000236248">
    <property type="component" value="Chromosome NCAV"/>
</dbReference>
<dbReference type="AlphaFoldDB" id="A0A2K5APH0"/>
<dbReference type="RefSeq" id="WP_103287620.1">
    <property type="nucleotide sequence ID" value="NZ_LT981265.1"/>
</dbReference>